<accession>A0A168MD26</accession>
<dbReference type="OrthoDB" id="2287631at2759"/>
<dbReference type="PROSITE" id="PS51257">
    <property type="entry name" value="PROKAR_LIPOPROTEIN"/>
    <property type="match status" value="1"/>
</dbReference>
<reference evidence="3" key="1">
    <citation type="submission" date="2016-04" db="EMBL/GenBank/DDBJ databases">
        <authorList>
            <person name="Evans L.H."/>
            <person name="Alamgir A."/>
            <person name="Owens N."/>
            <person name="Weber N.D."/>
            <person name="Virtaneva K."/>
            <person name="Barbian K."/>
            <person name="Babar A."/>
            <person name="Rosenke K."/>
        </authorList>
    </citation>
    <scope>NUCLEOTIDE SEQUENCE [LARGE SCALE GENOMIC DNA]</scope>
    <source>
        <strain evidence="3">CBS 101.48</strain>
    </source>
</reference>
<evidence type="ECO:0000313" key="3">
    <source>
        <dbReference type="EMBL" id="SAL98318.1"/>
    </source>
</evidence>
<protein>
    <recommendedName>
        <fullName evidence="5">WAP domain-containing protein</fullName>
    </recommendedName>
</protein>
<dbReference type="EMBL" id="LT552062">
    <property type="protein sequence ID" value="SAL98318.1"/>
    <property type="molecule type" value="Genomic_DNA"/>
</dbReference>
<evidence type="ECO:0000313" key="4">
    <source>
        <dbReference type="Proteomes" id="UP000078561"/>
    </source>
</evidence>
<dbReference type="Proteomes" id="UP000078561">
    <property type="component" value="Unassembled WGS sequence"/>
</dbReference>
<dbReference type="OMA" id="CAMSLCP"/>
<name>A0A168MD26_ABSGL</name>
<dbReference type="InParanoid" id="A0A168MD26"/>
<evidence type="ECO:0000256" key="2">
    <source>
        <dbReference type="SAM" id="SignalP"/>
    </source>
</evidence>
<feature type="chain" id="PRO_5007898983" description="WAP domain-containing protein" evidence="2">
    <location>
        <begin position="17"/>
        <end position="149"/>
    </location>
</feature>
<feature type="compositionally biased region" description="Low complexity" evidence="1">
    <location>
        <begin position="80"/>
        <end position="120"/>
    </location>
</feature>
<gene>
    <name evidence="3" type="primary">ABSGL_03847.1 scaffold 4673</name>
</gene>
<feature type="region of interest" description="Disordered" evidence="1">
    <location>
        <begin position="80"/>
        <end position="129"/>
    </location>
</feature>
<evidence type="ECO:0008006" key="5">
    <source>
        <dbReference type="Google" id="ProtNLM"/>
    </source>
</evidence>
<sequence>MKSVFLILLLVTLVCGQHTTSPRFSPVPSASGIACIQKVCPSDSLQPSCPSDCSSGCKYIPDQCCPQLTVAVCQEGGASSSLSSLSASTASLSTPSPTLPSSSSPSSSSSVTSNTSSPIASPTPNSSSRVQSSLYYLSGLVILIGYWLL</sequence>
<keyword evidence="2" id="KW-0732">Signal</keyword>
<feature type="signal peptide" evidence="2">
    <location>
        <begin position="1"/>
        <end position="16"/>
    </location>
</feature>
<dbReference type="AlphaFoldDB" id="A0A168MD26"/>
<evidence type="ECO:0000256" key="1">
    <source>
        <dbReference type="SAM" id="MobiDB-lite"/>
    </source>
</evidence>
<keyword evidence="4" id="KW-1185">Reference proteome</keyword>
<organism evidence="3">
    <name type="scientific">Absidia glauca</name>
    <name type="common">Pin mould</name>
    <dbReference type="NCBI Taxonomy" id="4829"/>
    <lineage>
        <taxon>Eukaryota</taxon>
        <taxon>Fungi</taxon>
        <taxon>Fungi incertae sedis</taxon>
        <taxon>Mucoromycota</taxon>
        <taxon>Mucoromycotina</taxon>
        <taxon>Mucoromycetes</taxon>
        <taxon>Mucorales</taxon>
        <taxon>Cunninghamellaceae</taxon>
        <taxon>Absidia</taxon>
    </lineage>
</organism>
<proteinExistence type="predicted"/>